<accession>A0A5D2YN53</accession>
<reference evidence="1 2" key="1">
    <citation type="submission" date="2019-07" db="EMBL/GenBank/DDBJ databases">
        <title>WGS assembly of Gossypium mustelinum.</title>
        <authorList>
            <person name="Chen Z.J."/>
            <person name="Sreedasyam A."/>
            <person name="Ando A."/>
            <person name="Song Q."/>
            <person name="De L."/>
            <person name="Hulse-Kemp A."/>
            <person name="Ding M."/>
            <person name="Ye W."/>
            <person name="Kirkbride R."/>
            <person name="Jenkins J."/>
            <person name="Plott C."/>
            <person name="Lovell J."/>
            <person name="Lin Y.-M."/>
            <person name="Vaughn R."/>
            <person name="Liu B."/>
            <person name="Li W."/>
            <person name="Simpson S."/>
            <person name="Scheffler B."/>
            <person name="Saski C."/>
            <person name="Grover C."/>
            <person name="Hu G."/>
            <person name="Conover J."/>
            <person name="Carlson J."/>
            <person name="Shu S."/>
            <person name="Boston L."/>
            <person name="Williams M."/>
            <person name="Peterson D."/>
            <person name="Mcgee K."/>
            <person name="Jones D."/>
            <person name="Wendel J."/>
            <person name="Stelly D."/>
            <person name="Grimwood J."/>
            <person name="Schmutz J."/>
        </authorList>
    </citation>
    <scope>NUCLEOTIDE SEQUENCE [LARGE SCALE GENOMIC DNA]</scope>
    <source>
        <strain evidence="1">1408120.09</strain>
    </source>
</reference>
<evidence type="ECO:0000313" key="2">
    <source>
        <dbReference type="Proteomes" id="UP000323597"/>
    </source>
</evidence>
<protein>
    <submittedName>
        <fullName evidence="1">Uncharacterized protein</fullName>
    </submittedName>
</protein>
<proteinExistence type="predicted"/>
<name>A0A5D2YN53_GOSMU</name>
<dbReference type="AlphaFoldDB" id="A0A5D2YN53"/>
<gene>
    <name evidence="1" type="ORF">E1A91_A07G197000v1</name>
</gene>
<organism evidence="1 2">
    <name type="scientific">Gossypium mustelinum</name>
    <name type="common">Cotton</name>
    <name type="synonym">Gossypium caicoense</name>
    <dbReference type="NCBI Taxonomy" id="34275"/>
    <lineage>
        <taxon>Eukaryota</taxon>
        <taxon>Viridiplantae</taxon>
        <taxon>Streptophyta</taxon>
        <taxon>Embryophyta</taxon>
        <taxon>Tracheophyta</taxon>
        <taxon>Spermatophyta</taxon>
        <taxon>Magnoliopsida</taxon>
        <taxon>eudicotyledons</taxon>
        <taxon>Gunneridae</taxon>
        <taxon>Pentapetalae</taxon>
        <taxon>rosids</taxon>
        <taxon>malvids</taxon>
        <taxon>Malvales</taxon>
        <taxon>Malvaceae</taxon>
        <taxon>Malvoideae</taxon>
        <taxon>Gossypium</taxon>
    </lineage>
</organism>
<keyword evidence="2" id="KW-1185">Reference proteome</keyword>
<dbReference type="EMBL" id="CM017642">
    <property type="protein sequence ID" value="TYJ27583.1"/>
    <property type="molecule type" value="Genomic_DNA"/>
</dbReference>
<sequence length="34" mass="4112">MLIPARKKGAPRWQRAKPRYECMELGGRTVLRWR</sequence>
<dbReference type="Proteomes" id="UP000323597">
    <property type="component" value="Chromosome A07"/>
</dbReference>
<evidence type="ECO:0000313" key="1">
    <source>
        <dbReference type="EMBL" id="TYJ27583.1"/>
    </source>
</evidence>